<dbReference type="AlphaFoldDB" id="A0A2H1WMX4"/>
<evidence type="ECO:0000256" key="1">
    <source>
        <dbReference type="SAM" id="MobiDB-lite"/>
    </source>
</evidence>
<proteinExistence type="predicted"/>
<sequence>MCTSTYPFGDKRRDVTVTDNAYSPLDGRQLPKPKCTCNTRDITTSVPVSGPPRTSLRRATPCSSTGAGANPRRAVPVPPDNTSCDLA</sequence>
<feature type="compositionally biased region" description="Polar residues" evidence="1">
    <location>
        <begin position="36"/>
        <end position="47"/>
    </location>
</feature>
<reference evidence="2" key="1">
    <citation type="submission" date="2016-07" db="EMBL/GenBank/DDBJ databases">
        <authorList>
            <person name="Bretaudeau A."/>
        </authorList>
    </citation>
    <scope>NUCLEOTIDE SEQUENCE</scope>
    <source>
        <strain evidence="2">Rice</strain>
        <tissue evidence="2">Whole body</tissue>
    </source>
</reference>
<name>A0A2H1WMX4_SPOFR</name>
<accession>A0A2H1WMX4</accession>
<protein>
    <submittedName>
        <fullName evidence="2">SFRICE_025784</fullName>
    </submittedName>
</protein>
<gene>
    <name evidence="2" type="ORF">SFRICE_025784</name>
</gene>
<feature type="region of interest" description="Disordered" evidence="1">
    <location>
        <begin position="19"/>
        <end position="87"/>
    </location>
</feature>
<dbReference type="EMBL" id="ODYU01009769">
    <property type="protein sequence ID" value="SOQ54421.1"/>
    <property type="molecule type" value="Genomic_DNA"/>
</dbReference>
<evidence type="ECO:0000313" key="2">
    <source>
        <dbReference type="EMBL" id="SOQ54421.1"/>
    </source>
</evidence>
<organism evidence="2">
    <name type="scientific">Spodoptera frugiperda</name>
    <name type="common">Fall armyworm</name>
    <dbReference type="NCBI Taxonomy" id="7108"/>
    <lineage>
        <taxon>Eukaryota</taxon>
        <taxon>Metazoa</taxon>
        <taxon>Ecdysozoa</taxon>
        <taxon>Arthropoda</taxon>
        <taxon>Hexapoda</taxon>
        <taxon>Insecta</taxon>
        <taxon>Pterygota</taxon>
        <taxon>Neoptera</taxon>
        <taxon>Endopterygota</taxon>
        <taxon>Lepidoptera</taxon>
        <taxon>Glossata</taxon>
        <taxon>Ditrysia</taxon>
        <taxon>Noctuoidea</taxon>
        <taxon>Noctuidae</taxon>
        <taxon>Amphipyrinae</taxon>
        <taxon>Spodoptera</taxon>
    </lineage>
</organism>